<dbReference type="Proteomes" id="UP000529637">
    <property type="component" value="Unassembled WGS sequence"/>
</dbReference>
<keyword evidence="5" id="KW-0732">Signal</keyword>
<evidence type="ECO:0000256" key="1">
    <source>
        <dbReference type="ARBA" id="ARBA00022603"/>
    </source>
</evidence>
<dbReference type="EMBL" id="JABWMJ010000001">
    <property type="protein sequence ID" value="NUZ04790.1"/>
    <property type="molecule type" value="Genomic_DNA"/>
</dbReference>
<dbReference type="PANTHER" id="PTHR13610:SF11">
    <property type="entry name" value="METHYLTRANSFERASE DOMAIN-CONTAINING PROTEIN"/>
    <property type="match status" value="1"/>
</dbReference>
<feature type="region of interest" description="Disordered" evidence="4">
    <location>
        <begin position="283"/>
        <end position="310"/>
    </location>
</feature>
<evidence type="ECO:0000256" key="5">
    <source>
        <dbReference type="SAM" id="SignalP"/>
    </source>
</evidence>
<dbReference type="SUPFAM" id="SSF53335">
    <property type="entry name" value="S-adenosyl-L-methionine-dependent methyltransferases"/>
    <property type="match status" value="1"/>
</dbReference>
<dbReference type="AlphaFoldDB" id="A0A7Y6TV87"/>
<dbReference type="RefSeq" id="WP_176066008.1">
    <property type="nucleotide sequence ID" value="NZ_JABWMJ010000001.1"/>
</dbReference>
<keyword evidence="8" id="KW-1185">Reference proteome</keyword>
<evidence type="ECO:0000256" key="4">
    <source>
        <dbReference type="SAM" id="MobiDB-lite"/>
    </source>
</evidence>
<gene>
    <name evidence="7" type="ORF">HQN59_03355</name>
</gene>
<evidence type="ECO:0000256" key="2">
    <source>
        <dbReference type="ARBA" id="ARBA00022679"/>
    </source>
</evidence>
<keyword evidence="1 7" id="KW-0489">Methyltransferase</keyword>
<dbReference type="InterPro" id="IPR029063">
    <property type="entry name" value="SAM-dependent_MTases_sf"/>
</dbReference>
<dbReference type="InterPro" id="IPR026170">
    <property type="entry name" value="FAM173A/B"/>
</dbReference>
<feature type="chain" id="PRO_5031080829" evidence="5">
    <location>
        <begin position="26"/>
        <end position="310"/>
    </location>
</feature>
<dbReference type="GO" id="GO:0032259">
    <property type="term" value="P:methylation"/>
    <property type="evidence" value="ECO:0007669"/>
    <property type="project" value="UniProtKB-KW"/>
</dbReference>
<proteinExistence type="predicted"/>
<feature type="domain" description="Methyltransferase" evidence="6">
    <location>
        <begin position="67"/>
        <end position="129"/>
    </location>
</feature>
<protein>
    <submittedName>
        <fullName evidence="7">Class I SAM-dependent methyltransferase</fullName>
    </submittedName>
</protein>
<comment type="caution">
    <text evidence="7">The sequence shown here is derived from an EMBL/GenBank/DDBJ whole genome shotgun (WGS) entry which is preliminary data.</text>
</comment>
<keyword evidence="2 7" id="KW-0808">Transferase</keyword>
<evidence type="ECO:0000313" key="8">
    <source>
        <dbReference type="Proteomes" id="UP000529637"/>
    </source>
</evidence>
<dbReference type="CDD" id="cd02440">
    <property type="entry name" value="AdoMet_MTases"/>
    <property type="match status" value="1"/>
</dbReference>
<dbReference type="PANTHER" id="PTHR13610">
    <property type="entry name" value="METHYLTRANSFERASE DOMAIN-CONTAINING PROTEIN"/>
    <property type="match status" value="1"/>
</dbReference>
<accession>A0A7Y6TV87</accession>
<keyword evidence="3" id="KW-0949">S-adenosyl-L-methionine</keyword>
<evidence type="ECO:0000256" key="3">
    <source>
        <dbReference type="ARBA" id="ARBA00022691"/>
    </source>
</evidence>
<evidence type="ECO:0000313" key="7">
    <source>
        <dbReference type="EMBL" id="NUZ04790.1"/>
    </source>
</evidence>
<reference evidence="7 8" key="1">
    <citation type="submission" date="2020-06" db="EMBL/GenBank/DDBJ databases">
        <title>Schlegella sp. ID0723 isolated from air conditioner.</title>
        <authorList>
            <person name="Kim D.Y."/>
            <person name="Kim D.-U."/>
        </authorList>
    </citation>
    <scope>NUCLEOTIDE SEQUENCE [LARGE SCALE GENOMIC DNA]</scope>
    <source>
        <strain evidence="7 8">ID0723</strain>
    </source>
</reference>
<dbReference type="GO" id="GO:0016279">
    <property type="term" value="F:protein-lysine N-methyltransferase activity"/>
    <property type="evidence" value="ECO:0007669"/>
    <property type="project" value="InterPro"/>
</dbReference>
<dbReference type="Pfam" id="PF13847">
    <property type="entry name" value="Methyltransf_31"/>
    <property type="match status" value="1"/>
</dbReference>
<feature type="signal peptide" evidence="5">
    <location>
        <begin position="1"/>
        <end position="25"/>
    </location>
</feature>
<dbReference type="Gene3D" id="3.40.50.150">
    <property type="entry name" value="Vaccinia Virus protein VP39"/>
    <property type="match status" value="1"/>
</dbReference>
<dbReference type="InterPro" id="IPR025714">
    <property type="entry name" value="Methyltranfer_dom"/>
</dbReference>
<sequence length="310" mass="33537">METKVWRRAFLAAALLCGLQGGAVAQPASAPFEPQPGQSGKDVIWLPSPDAVVDRMLQMAEVKSSDFVVDLGSGDGKIAIAAARNHGARALGLEYNPQMVEFSRRRAREAGFAGKVEFRQADIFASDFSQATVVTMYLLPDLNMRLRPTLFKLRPGTRIVSHSFGMGDWTPDEVGRSGTARISAWVIPANASGEWALTFRNLEGGGPQTLTLRQRFQMVEGDVSWENLSSTLVRPHLQGDSLSFGARHATGEMLQFQARVAGNRMTGTVTRPGRPPVAFEAVRKGAAPPIEGVEPERQTSQAPARPRAGA</sequence>
<organism evidence="7 8">
    <name type="scientific">Piscinibacter koreensis</name>
    <dbReference type="NCBI Taxonomy" id="2742824"/>
    <lineage>
        <taxon>Bacteria</taxon>
        <taxon>Pseudomonadati</taxon>
        <taxon>Pseudomonadota</taxon>
        <taxon>Betaproteobacteria</taxon>
        <taxon>Burkholderiales</taxon>
        <taxon>Sphaerotilaceae</taxon>
        <taxon>Piscinibacter</taxon>
    </lineage>
</organism>
<name>A0A7Y6TV87_9BURK</name>
<evidence type="ECO:0000259" key="6">
    <source>
        <dbReference type="Pfam" id="PF13847"/>
    </source>
</evidence>